<evidence type="ECO:0000313" key="2">
    <source>
        <dbReference type="Proteomes" id="UP001497600"/>
    </source>
</evidence>
<sequence length="760" mass="88408">MGYLRKKTELISRAINDMTAETPRPEDLQQAYYRLDEQVRQRIQGAIDPMARLSALLTSSPTRVDPKLYLHHYQQLEMFPDKNLLLKLVTRLAYHRQFNEIWTIIEMNKNEATLMDIEDYVDAIVSQLKMINYRYYGTMECVTSAVLTISNPNISNSVVDTFVQKYNLKKSNIINAVKVTRATEQTDYSCSYIKLVSLRKLIEERNNANKLDMILTADSKIFTHPGWLQYLLQSRVETSYLLKSHGERVTIPKLIHFIEKNAIKLNSFDILTLLNVCDPKDHHMVHQLYESHFAYNSSHPYNRDISSHFVMNSIKYNHNDVVLQCIEQHYDLVHRRTLAYGLSYIYASSTNTNTAISHLLSIPDLQTILVNDRLVRHGDKSRILSLFLHQVTQSLQQYDYDKFLHELYLLCEVLSKVGLLSHLNLLNSIFSKVLINGDDLNKSFFTNLMENCTLTPNHMAQIAEYSWDTKCPMTNDIQYVHTLFSKTLDNVWDKEQLLNQLDSNVVVELTNHDEKVNDFSLLYAQATQKDRSIFSFAIRNFSKNLSRLPSAQDISHICNELNNYVFSESFKFTQSHLGKQYVMDYVIRHVITGIDREVSQERMSPKDAIMKMRDLLSRLNFQSLTAQAGVFQYMVKYDPNYSTVIIQKYKNDKPLLVNPLMRGIIRGLLTNEKISTEEKHSNYTNFRAILKENGYKFNRLGVTTTIQLMDILVEIAEKDPSRNLDTIKSVLETARRLQVRKDIVAKWAAKLMVRKKHDNL</sequence>
<accession>A0ABP0EHA5</accession>
<reference evidence="1 2" key="1">
    <citation type="submission" date="2024-01" db="EMBL/GenBank/DDBJ databases">
        <authorList>
            <consortium name="Genoscope - CEA"/>
            <person name="William W."/>
        </authorList>
    </citation>
    <scope>NUCLEOTIDE SEQUENCE [LARGE SCALE GENOMIC DNA]</scope>
    <source>
        <strain evidence="1 2">29B2s-10</strain>
    </source>
</reference>
<keyword evidence="2" id="KW-1185">Reference proteome</keyword>
<name>A0ABP0EHA5_9ASCO</name>
<dbReference type="EMBL" id="OZ004259">
    <property type="protein sequence ID" value="CAK7917090.1"/>
    <property type="molecule type" value="Genomic_DNA"/>
</dbReference>
<proteinExistence type="predicted"/>
<organism evidence="1 2">
    <name type="scientific">[Candida] anglica</name>
    <dbReference type="NCBI Taxonomy" id="148631"/>
    <lineage>
        <taxon>Eukaryota</taxon>
        <taxon>Fungi</taxon>
        <taxon>Dikarya</taxon>
        <taxon>Ascomycota</taxon>
        <taxon>Saccharomycotina</taxon>
        <taxon>Pichiomycetes</taxon>
        <taxon>Debaryomycetaceae</taxon>
        <taxon>Kurtzmaniella</taxon>
    </lineage>
</organism>
<protein>
    <submittedName>
        <fullName evidence="1">Uncharacterized protein</fullName>
    </submittedName>
</protein>
<dbReference type="Proteomes" id="UP001497600">
    <property type="component" value="Chromosome G"/>
</dbReference>
<evidence type="ECO:0000313" key="1">
    <source>
        <dbReference type="EMBL" id="CAK7917090.1"/>
    </source>
</evidence>
<gene>
    <name evidence="1" type="ORF">CAAN4_G06876</name>
</gene>